<dbReference type="EMBL" id="BAAAHB010000010">
    <property type="protein sequence ID" value="GAA0452947.1"/>
    <property type="molecule type" value="Genomic_DNA"/>
</dbReference>
<dbReference type="Pfam" id="PF00550">
    <property type="entry name" value="PP-binding"/>
    <property type="match status" value="1"/>
</dbReference>
<name>A0ABN0ZML1_9ACTN</name>
<gene>
    <name evidence="2" type="ORF">GCM10009544_14670</name>
</gene>
<feature type="domain" description="Carrier" evidence="1">
    <location>
        <begin position="1"/>
        <end position="76"/>
    </location>
</feature>
<evidence type="ECO:0000313" key="2">
    <source>
        <dbReference type="EMBL" id="GAA0452947.1"/>
    </source>
</evidence>
<dbReference type="SUPFAM" id="SSF47336">
    <property type="entry name" value="ACP-like"/>
    <property type="match status" value="1"/>
</dbReference>
<dbReference type="Gene3D" id="1.10.1200.10">
    <property type="entry name" value="ACP-like"/>
    <property type="match status" value="1"/>
</dbReference>
<dbReference type="PROSITE" id="PS50075">
    <property type="entry name" value="CARRIER"/>
    <property type="match status" value="1"/>
</dbReference>
<evidence type="ECO:0000313" key="3">
    <source>
        <dbReference type="Proteomes" id="UP001499895"/>
    </source>
</evidence>
<evidence type="ECO:0000259" key="1">
    <source>
        <dbReference type="PROSITE" id="PS50075"/>
    </source>
</evidence>
<sequence length="82" mass="9349">MDTRARTRAIISKQLDVPEAELTPERHFRALPNVDSMRILQIILETEKAFGIEIDDDATFRLQTVGEFHDLVERLARQGAAT</sequence>
<reference evidence="2 3" key="1">
    <citation type="journal article" date="2019" name="Int. J. Syst. Evol. Microbiol.">
        <title>The Global Catalogue of Microorganisms (GCM) 10K type strain sequencing project: providing services to taxonomists for standard genome sequencing and annotation.</title>
        <authorList>
            <consortium name="The Broad Institute Genomics Platform"/>
            <consortium name="The Broad Institute Genome Sequencing Center for Infectious Disease"/>
            <person name="Wu L."/>
            <person name="Ma J."/>
        </authorList>
    </citation>
    <scope>NUCLEOTIDE SEQUENCE [LARGE SCALE GENOMIC DNA]</scope>
    <source>
        <strain evidence="2 3">JCM 10649</strain>
    </source>
</reference>
<dbReference type="RefSeq" id="WP_344087507.1">
    <property type="nucleotide sequence ID" value="NZ_BAAAHB010000010.1"/>
</dbReference>
<proteinExistence type="predicted"/>
<protein>
    <recommendedName>
        <fullName evidence="1">Carrier domain-containing protein</fullName>
    </recommendedName>
</protein>
<dbReference type="InterPro" id="IPR036736">
    <property type="entry name" value="ACP-like_sf"/>
</dbReference>
<dbReference type="InterPro" id="IPR009081">
    <property type="entry name" value="PP-bd_ACP"/>
</dbReference>
<organism evidence="2 3">
    <name type="scientific">Streptomyces stramineus</name>
    <dbReference type="NCBI Taxonomy" id="173861"/>
    <lineage>
        <taxon>Bacteria</taxon>
        <taxon>Bacillati</taxon>
        <taxon>Actinomycetota</taxon>
        <taxon>Actinomycetes</taxon>
        <taxon>Kitasatosporales</taxon>
        <taxon>Streptomycetaceae</taxon>
        <taxon>Streptomyces</taxon>
    </lineage>
</organism>
<keyword evidence="3" id="KW-1185">Reference proteome</keyword>
<dbReference type="Proteomes" id="UP001499895">
    <property type="component" value="Unassembled WGS sequence"/>
</dbReference>
<comment type="caution">
    <text evidence="2">The sequence shown here is derived from an EMBL/GenBank/DDBJ whole genome shotgun (WGS) entry which is preliminary data.</text>
</comment>
<accession>A0ABN0ZML1</accession>